<feature type="coiled-coil region" evidence="1">
    <location>
        <begin position="182"/>
        <end position="212"/>
    </location>
</feature>
<feature type="compositionally biased region" description="Polar residues" evidence="2">
    <location>
        <begin position="253"/>
        <end position="300"/>
    </location>
</feature>
<feature type="compositionally biased region" description="Pro residues" evidence="2">
    <location>
        <begin position="763"/>
        <end position="780"/>
    </location>
</feature>
<dbReference type="AlphaFoldDB" id="A0A640KZH2"/>
<feature type="compositionally biased region" description="Low complexity" evidence="2">
    <location>
        <begin position="442"/>
        <end position="467"/>
    </location>
</feature>
<feature type="compositionally biased region" description="Polar residues" evidence="2">
    <location>
        <begin position="677"/>
        <end position="707"/>
    </location>
</feature>
<accession>A0A640KZH2</accession>
<evidence type="ECO:0000313" key="4">
    <source>
        <dbReference type="Proteomes" id="UP000419144"/>
    </source>
</evidence>
<dbReference type="EMBL" id="BLBS01000056">
    <property type="protein sequence ID" value="GET92919.1"/>
    <property type="molecule type" value="Genomic_DNA"/>
</dbReference>
<protein>
    <recommendedName>
        <fullName evidence="5">4E-interacting protein</fullName>
    </recommendedName>
</protein>
<keyword evidence="1" id="KW-0175">Coiled coil</keyword>
<dbReference type="VEuPathDB" id="TriTrypDB:LtaPh_3540000"/>
<gene>
    <name evidence="3" type="ORF">LtaPh_3540000</name>
</gene>
<feature type="region of interest" description="Disordered" evidence="2">
    <location>
        <begin position="243"/>
        <end position="485"/>
    </location>
</feature>
<comment type="caution">
    <text evidence="3">The sequence shown here is derived from an EMBL/GenBank/DDBJ whole genome shotgun (WGS) entry which is preliminary data.</text>
</comment>
<reference evidence="3" key="1">
    <citation type="submission" date="2019-11" db="EMBL/GenBank/DDBJ databases">
        <title>Leishmania tarentolae CDS.</title>
        <authorList>
            <person name="Goto Y."/>
            <person name="Yamagishi J."/>
        </authorList>
    </citation>
    <scope>NUCLEOTIDE SEQUENCE [LARGE SCALE GENOMIC DNA]</scope>
    <source>
        <strain evidence="3">Parrot Tar II</strain>
    </source>
</reference>
<feature type="compositionally biased region" description="Polar residues" evidence="2">
    <location>
        <begin position="310"/>
        <end position="348"/>
    </location>
</feature>
<evidence type="ECO:0000256" key="1">
    <source>
        <dbReference type="SAM" id="Coils"/>
    </source>
</evidence>
<sequence length="800" mass="83853">MPPVRTMYTREELLRIASLANAMDLGPEVLRKFDVIEVADPVPTPKRRETESTFKGGVFTDSFSTSTAITHAGPNGGGNSSGKGNHSSGMNGGGNGNHTGSSSTPVYGAGGGRGGDHRRGGGGNGGRDDNHTNSSKQPAYDRFAPPEGRFSRGNRNQETFEEGIEYELRQSALQKKRVAETMEREDRKGENLRQALEKFKQEGNDAEAAEAEKETDEIERLLAGITMIDDAPKTVIRSRFFSAQGPTAASAEPSATVQPSPALPQASTSLSFGAPASNTTPATTGGSQASVLPTPANSGAQGYARGPWSSMKSDSNLWSTAPSMASALKQSLQHSLPSAEALSSAQVKPTQPESQQSQSSTCPSSSSQQTKNIGAATTNASATSTNTPSTSGPAIFGAPAPAPAGPPASSPSSVLGTANGHSNTNIAAAMGTKAGVSSNAGQPQASLQTSSQSSPQSQSQSARPPQSTVIKAAPRSGGSAGVPSGAWSAADLELLLKKGATVISSAPAPPTSTAAPAAIAPKTQPITAAELESMLMQRARQGRGGTSTGMSTLPPSPPQFQQPAPPQQAPLLFANPSKTPPMPASSNNAGAPLSSPQQFPGNMKMTPNGSMASPKQMHQPHQQQQLLPPPPPMSSHMPAHSQPQTQPQPQPQPQLQIQPPMQSQQPQHQPPWMTMQRPPQAQPTPQSNGNGGSMHNTPPLQPLTSKMPQPAPMMPNGLQMPVQMNAQGQYFVDPAQLQRVYMTGQPMMFRRPDGTVFMQAQPIPQPQPKQAPPQQQPPFNPFGTNAQFLFQQQQQQQQRR</sequence>
<feature type="compositionally biased region" description="Pro residues" evidence="2">
    <location>
        <begin position="554"/>
        <end position="568"/>
    </location>
</feature>
<feature type="compositionally biased region" description="Low complexity" evidence="2">
    <location>
        <begin position="613"/>
        <end position="626"/>
    </location>
</feature>
<evidence type="ECO:0000313" key="3">
    <source>
        <dbReference type="EMBL" id="GET92919.1"/>
    </source>
</evidence>
<feature type="region of interest" description="Disordered" evidence="2">
    <location>
        <begin position="44"/>
        <end position="161"/>
    </location>
</feature>
<keyword evidence="4" id="KW-1185">Reference proteome</keyword>
<dbReference type="Proteomes" id="UP000419144">
    <property type="component" value="Unassembled WGS sequence"/>
</dbReference>
<proteinExistence type="predicted"/>
<feature type="compositionally biased region" description="Polar residues" evidence="2">
    <location>
        <begin position="414"/>
        <end position="426"/>
    </location>
</feature>
<feature type="compositionally biased region" description="Polar residues" evidence="2">
    <location>
        <begin position="584"/>
        <end position="611"/>
    </location>
</feature>
<organism evidence="3 4">
    <name type="scientific">Leishmania tarentolae</name>
    <name type="common">Sauroleishmania tarentolae</name>
    <dbReference type="NCBI Taxonomy" id="5689"/>
    <lineage>
        <taxon>Eukaryota</taxon>
        <taxon>Discoba</taxon>
        <taxon>Euglenozoa</taxon>
        <taxon>Kinetoplastea</taxon>
        <taxon>Metakinetoplastina</taxon>
        <taxon>Trypanosomatida</taxon>
        <taxon>Trypanosomatidae</taxon>
        <taxon>Leishmaniinae</taxon>
        <taxon>Leishmania</taxon>
        <taxon>lizard Leishmania</taxon>
    </lineage>
</organism>
<feature type="region of interest" description="Disordered" evidence="2">
    <location>
        <begin position="539"/>
        <end position="716"/>
    </location>
</feature>
<feature type="region of interest" description="Disordered" evidence="2">
    <location>
        <begin position="759"/>
        <end position="800"/>
    </location>
</feature>
<name>A0A640KZH2_LEITA</name>
<evidence type="ECO:0008006" key="5">
    <source>
        <dbReference type="Google" id="ProtNLM"/>
    </source>
</evidence>
<feature type="compositionally biased region" description="Low complexity" evidence="2">
    <location>
        <begin position="634"/>
        <end position="645"/>
    </location>
</feature>
<feature type="compositionally biased region" description="Pro residues" evidence="2">
    <location>
        <begin position="400"/>
        <end position="409"/>
    </location>
</feature>
<feature type="compositionally biased region" description="Low complexity" evidence="2">
    <location>
        <begin position="653"/>
        <end position="671"/>
    </location>
</feature>
<feature type="compositionally biased region" description="Low complexity" evidence="2">
    <location>
        <begin position="791"/>
        <end position="800"/>
    </location>
</feature>
<evidence type="ECO:0000256" key="2">
    <source>
        <dbReference type="SAM" id="MobiDB-lite"/>
    </source>
</evidence>
<feature type="compositionally biased region" description="Low complexity" evidence="2">
    <location>
        <begin position="349"/>
        <end position="399"/>
    </location>
</feature>
<dbReference type="OrthoDB" id="267997at2759"/>